<dbReference type="VEuPathDB" id="VectorBase:ASIC005436"/>
<dbReference type="AlphaFoldDB" id="A0A084VJK8"/>
<organism evidence="1">
    <name type="scientific">Anopheles sinensis</name>
    <name type="common">Mosquito</name>
    <dbReference type="NCBI Taxonomy" id="74873"/>
    <lineage>
        <taxon>Eukaryota</taxon>
        <taxon>Metazoa</taxon>
        <taxon>Ecdysozoa</taxon>
        <taxon>Arthropoda</taxon>
        <taxon>Hexapoda</taxon>
        <taxon>Insecta</taxon>
        <taxon>Pterygota</taxon>
        <taxon>Neoptera</taxon>
        <taxon>Endopterygota</taxon>
        <taxon>Diptera</taxon>
        <taxon>Nematocera</taxon>
        <taxon>Culicoidea</taxon>
        <taxon>Culicidae</taxon>
        <taxon>Anophelinae</taxon>
        <taxon>Anopheles</taxon>
    </lineage>
</organism>
<dbReference type="Proteomes" id="UP000030765">
    <property type="component" value="Unassembled WGS sequence"/>
</dbReference>
<sequence length="99" mass="11157">MSAEYQVPRGALEERRKVLSGVEDTPKRRFREAGPFFPRPIIDAVFLSRCPVCGAGPVVVRLVSSVIHRETERVEFVLFVRKKAAGFPREGDEVTEKVT</sequence>
<evidence type="ECO:0000313" key="1">
    <source>
        <dbReference type="EMBL" id="KFB38152.1"/>
    </source>
</evidence>
<evidence type="ECO:0000313" key="2">
    <source>
        <dbReference type="EnsemblMetazoa" id="ASIC005436-PA"/>
    </source>
</evidence>
<accession>A0A084VJK8</accession>
<evidence type="ECO:0000313" key="3">
    <source>
        <dbReference type="Proteomes" id="UP000030765"/>
    </source>
</evidence>
<proteinExistence type="predicted"/>
<dbReference type="EnsemblMetazoa" id="ASIC005436-RA">
    <property type="protein sequence ID" value="ASIC005436-PA"/>
    <property type="gene ID" value="ASIC005436"/>
</dbReference>
<name>A0A084VJK8_ANOSI</name>
<keyword evidence="3" id="KW-1185">Reference proteome</keyword>
<dbReference type="EMBL" id="ATLV01013698">
    <property type="status" value="NOT_ANNOTATED_CDS"/>
    <property type="molecule type" value="Genomic_DNA"/>
</dbReference>
<reference evidence="2" key="2">
    <citation type="submission" date="2020-05" db="UniProtKB">
        <authorList>
            <consortium name="EnsemblMetazoa"/>
        </authorList>
    </citation>
    <scope>IDENTIFICATION</scope>
</reference>
<dbReference type="EMBL" id="KE524879">
    <property type="protein sequence ID" value="KFB38152.1"/>
    <property type="molecule type" value="Genomic_DNA"/>
</dbReference>
<gene>
    <name evidence="1" type="ORF">ZHAS_00005436</name>
</gene>
<reference evidence="1 3" key="1">
    <citation type="journal article" date="2014" name="BMC Genomics">
        <title>Genome sequence of Anopheles sinensis provides insight into genetics basis of mosquito competence for malaria parasites.</title>
        <authorList>
            <person name="Zhou D."/>
            <person name="Zhang D."/>
            <person name="Ding G."/>
            <person name="Shi L."/>
            <person name="Hou Q."/>
            <person name="Ye Y."/>
            <person name="Xu Y."/>
            <person name="Zhou H."/>
            <person name="Xiong C."/>
            <person name="Li S."/>
            <person name="Yu J."/>
            <person name="Hong S."/>
            <person name="Yu X."/>
            <person name="Zou P."/>
            <person name="Chen C."/>
            <person name="Chang X."/>
            <person name="Wang W."/>
            <person name="Lv Y."/>
            <person name="Sun Y."/>
            <person name="Ma L."/>
            <person name="Shen B."/>
            <person name="Zhu C."/>
        </authorList>
    </citation>
    <scope>NUCLEOTIDE SEQUENCE [LARGE SCALE GENOMIC DNA]</scope>
</reference>
<protein>
    <submittedName>
        <fullName evidence="1 2">Tat pathway signal protein</fullName>
    </submittedName>
</protein>